<feature type="transmembrane region" description="Helical" evidence="6">
    <location>
        <begin position="256"/>
        <end position="279"/>
    </location>
</feature>
<dbReference type="SUPFAM" id="SSF103473">
    <property type="entry name" value="MFS general substrate transporter"/>
    <property type="match status" value="1"/>
</dbReference>
<feature type="transmembrane region" description="Helical" evidence="6">
    <location>
        <begin position="320"/>
        <end position="337"/>
    </location>
</feature>
<dbReference type="GO" id="GO:0005886">
    <property type="term" value="C:plasma membrane"/>
    <property type="evidence" value="ECO:0007669"/>
    <property type="project" value="UniProtKB-SubCell"/>
</dbReference>
<dbReference type="InterPro" id="IPR020846">
    <property type="entry name" value="MFS_dom"/>
</dbReference>
<dbReference type="PANTHER" id="PTHR11360:SF290">
    <property type="entry name" value="MONOCARBOXYLATE MFS PERMEASE"/>
    <property type="match status" value="1"/>
</dbReference>
<feature type="transmembrane region" description="Helical" evidence="6">
    <location>
        <begin position="162"/>
        <end position="187"/>
    </location>
</feature>
<feature type="transmembrane region" description="Helical" evidence="6">
    <location>
        <begin position="129"/>
        <end position="150"/>
    </location>
</feature>
<dbReference type="EMBL" id="JACGWV010000002">
    <property type="protein sequence ID" value="MBA8809732.1"/>
    <property type="molecule type" value="Genomic_DNA"/>
</dbReference>
<keyword evidence="4 6" id="KW-0472">Membrane</keyword>
<dbReference type="Gene3D" id="1.20.1250.20">
    <property type="entry name" value="MFS general substrate transporter like domains"/>
    <property type="match status" value="1"/>
</dbReference>
<dbReference type="GO" id="GO:0022857">
    <property type="term" value="F:transmembrane transporter activity"/>
    <property type="evidence" value="ECO:0007669"/>
    <property type="project" value="InterPro"/>
</dbReference>
<dbReference type="AlphaFoldDB" id="A0A7W3JBF5"/>
<feature type="transmembrane region" description="Helical" evidence="6">
    <location>
        <begin position="193"/>
        <end position="215"/>
    </location>
</feature>
<dbReference type="Pfam" id="PF07690">
    <property type="entry name" value="MFS_1"/>
    <property type="match status" value="1"/>
</dbReference>
<feature type="region of interest" description="Disordered" evidence="5">
    <location>
        <begin position="456"/>
        <end position="478"/>
    </location>
</feature>
<protein>
    <submittedName>
        <fullName evidence="8">Putative MFS family arabinose efflux permease</fullName>
    </submittedName>
</protein>
<feature type="region of interest" description="Disordered" evidence="5">
    <location>
        <begin position="1"/>
        <end position="31"/>
    </location>
</feature>
<evidence type="ECO:0000256" key="5">
    <source>
        <dbReference type="SAM" id="MobiDB-lite"/>
    </source>
</evidence>
<dbReference type="PANTHER" id="PTHR11360">
    <property type="entry name" value="MONOCARBOXYLATE TRANSPORTER"/>
    <property type="match status" value="1"/>
</dbReference>
<name>A0A7W3JBF5_9MICO</name>
<evidence type="ECO:0000313" key="9">
    <source>
        <dbReference type="Proteomes" id="UP000540568"/>
    </source>
</evidence>
<feature type="transmembrane region" description="Helical" evidence="6">
    <location>
        <begin position="78"/>
        <end position="98"/>
    </location>
</feature>
<evidence type="ECO:0000256" key="2">
    <source>
        <dbReference type="ARBA" id="ARBA00022692"/>
    </source>
</evidence>
<keyword evidence="3 6" id="KW-1133">Transmembrane helix</keyword>
<feature type="transmembrane region" description="Helical" evidence="6">
    <location>
        <begin position="343"/>
        <end position="365"/>
    </location>
</feature>
<gene>
    <name evidence="8" type="ORF">FHX71_003708</name>
</gene>
<keyword evidence="2 6" id="KW-0812">Transmembrane</keyword>
<comment type="subcellular location">
    <subcellularLocation>
        <location evidence="1">Cell membrane</location>
        <topology evidence="1">Multi-pass membrane protein</topology>
    </subcellularLocation>
</comment>
<organism evidence="8 9">
    <name type="scientific">Promicromonospora sukumoe</name>
    <dbReference type="NCBI Taxonomy" id="88382"/>
    <lineage>
        <taxon>Bacteria</taxon>
        <taxon>Bacillati</taxon>
        <taxon>Actinomycetota</taxon>
        <taxon>Actinomycetes</taxon>
        <taxon>Micrococcales</taxon>
        <taxon>Promicromonosporaceae</taxon>
        <taxon>Promicromonospora</taxon>
    </lineage>
</organism>
<keyword evidence="9" id="KW-1185">Reference proteome</keyword>
<dbReference type="PROSITE" id="PS50850">
    <property type="entry name" value="MFS"/>
    <property type="match status" value="1"/>
</dbReference>
<evidence type="ECO:0000313" key="8">
    <source>
        <dbReference type="EMBL" id="MBA8809732.1"/>
    </source>
</evidence>
<evidence type="ECO:0000256" key="3">
    <source>
        <dbReference type="ARBA" id="ARBA00022989"/>
    </source>
</evidence>
<feature type="transmembrane region" description="Helical" evidence="6">
    <location>
        <begin position="377"/>
        <end position="400"/>
    </location>
</feature>
<evidence type="ECO:0000256" key="6">
    <source>
        <dbReference type="SAM" id="Phobius"/>
    </source>
</evidence>
<feature type="transmembrane region" description="Helical" evidence="6">
    <location>
        <begin position="291"/>
        <end position="313"/>
    </location>
</feature>
<dbReference type="Proteomes" id="UP000540568">
    <property type="component" value="Unassembled WGS sequence"/>
</dbReference>
<dbReference type="InterPro" id="IPR036259">
    <property type="entry name" value="MFS_trans_sf"/>
</dbReference>
<evidence type="ECO:0000256" key="1">
    <source>
        <dbReference type="ARBA" id="ARBA00004651"/>
    </source>
</evidence>
<reference evidence="8 9" key="1">
    <citation type="submission" date="2020-07" db="EMBL/GenBank/DDBJ databases">
        <title>Sequencing the genomes of 1000 actinobacteria strains.</title>
        <authorList>
            <person name="Klenk H.-P."/>
        </authorList>
    </citation>
    <scope>NUCLEOTIDE SEQUENCE [LARGE SCALE GENOMIC DNA]</scope>
    <source>
        <strain evidence="8 9">DSM 44121</strain>
    </source>
</reference>
<feature type="transmembrane region" description="Helical" evidence="6">
    <location>
        <begin position="412"/>
        <end position="432"/>
    </location>
</feature>
<accession>A0A7W3JBF5</accession>
<proteinExistence type="predicted"/>
<sequence>MSPVPEPASDLVPRSTDALPGAQPGAQRTAGRTRSPWWVVVGAGTANAVGPQMYLATTGIFVLPIVQDTGFSRTTVTGAYSVAAVGMVIGLLLVSRLVDRYAARYILVPGFLLFAASMATIGLVPAVEWIYFIPCFFVGFFGAGTAIPASRVVVGWFDNNRALAVGVVTGIIGLGAALGPLLAGALIDGVGWRLAYGCMALIAAVVSVTMVTLFVRGRAERHVRGRLVQETHVGDRDVSLELPGLTFRESLRTRQFWNIALGLGLVGVVVIGLQVHLVPMMTDRGLSPDEAARLLVVFGVASLVGRVVGGVVIDRVHGSIVGPIVILAPIAGMFFLHPPFSTAAVAVAFIGVAFGIEGDLLALLITRYLGMRNFGRIIGPIQAMFILGSAFGPLLLGLGYDELGSYDPVMPVLMGVLVVGAVLIATLGRYVYPAVDGFDRLAARDELAAAEVLSDIAESQDSPASSSPAGRARFEVRG</sequence>
<feature type="domain" description="Major facilitator superfamily (MFS) profile" evidence="7">
    <location>
        <begin position="36"/>
        <end position="432"/>
    </location>
</feature>
<evidence type="ECO:0000259" key="7">
    <source>
        <dbReference type="PROSITE" id="PS50850"/>
    </source>
</evidence>
<feature type="transmembrane region" description="Helical" evidence="6">
    <location>
        <begin position="37"/>
        <end position="66"/>
    </location>
</feature>
<dbReference type="RefSeq" id="WP_220490192.1">
    <property type="nucleotide sequence ID" value="NZ_BAAATF010000008.1"/>
</dbReference>
<comment type="caution">
    <text evidence="8">The sequence shown here is derived from an EMBL/GenBank/DDBJ whole genome shotgun (WGS) entry which is preliminary data.</text>
</comment>
<evidence type="ECO:0000256" key="4">
    <source>
        <dbReference type="ARBA" id="ARBA00023136"/>
    </source>
</evidence>
<dbReference type="InterPro" id="IPR011701">
    <property type="entry name" value="MFS"/>
</dbReference>
<feature type="transmembrane region" description="Helical" evidence="6">
    <location>
        <begin position="105"/>
        <end position="123"/>
    </location>
</feature>
<dbReference type="InterPro" id="IPR050327">
    <property type="entry name" value="Proton-linked_MCT"/>
</dbReference>